<dbReference type="AlphaFoldDB" id="A0A150I0X3"/>
<organism evidence="2 3">
    <name type="scientific">Acinetobacter venetianus</name>
    <dbReference type="NCBI Taxonomy" id="52133"/>
    <lineage>
        <taxon>Bacteria</taxon>
        <taxon>Pseudomonadati</taxon>
        <taxon>Pseudomonadota</taxon>
        <taxon>Gammaproteobacteria</taxon>
        <taxon>Moraxellales</taxon>
        <taxon>Moraxellaceae</taxon>
        <taxon>Acinetobacter</taxon>
    </lineage>
</organism>
<name>A0A150I0X3_9GAMM</name>
<comment type="caution">
    <text evidence="2">The sequence shown here is derived from an EMBL/GenBank/DDBJ whole genome shotgun (WGS) entry which is preliminary data.</text>
</comment>
<dbReference type="EMBL" id="JRUE01000070">
    <property type="protein sequence ID" value="KXZ73219.1"/>
    <property type="molecule type" value="Genomic_DNA"/>
</dbReference>
<proteinExistence type="predicted"/>
<keyword evidence="1" id="KW-0812">Transmembrane</keyword>
<protein>
    <submittedName>
        <fullName evidence="2">Uncharacterized protein</fullName>
    </submittedName>
</protein>
<accession>A0A150I0X3</accession>
<reference evidence="2 3" key="1">
    <citation type="journal article" date="2016" name="Sci. Rep.">
        <title>Genomic and phenotypic characterization of the species Acinetobacter venetianus.</title>
        <authorList>
            <person name="Fondi M."/>
            <person name="Maida I."/>
            <person name="Perrin E."/>
            <person name="Orlandini V."/>
            <person name="La Torre L."/>
            <person name="Bosi E."/>
            <person name="Negroni A."/>
            <person name="Zanaroli G."/>
            <person name="Fava F."/>
            <person name="Decorosi F."/>
            <person name="Giovannetti L."/>
            <person name="Viti C."/>
            <person name="Vaneechoutte M."/>
            <person name="Dijkshoorn L."/>
            <person name="Fani R."/>
        </authorList>
    </citation>
    <scope>NUCLEOTIDE SEQUENCE [LARGE SCALE GENOMIC DNA]</scope>
    <source>
        <strain evidence="2 3">LUH5627</strain>
    </source>
</reference>
<feature type="transmembrane region" description="Helical" evidence="1">
    <location>
        <begin position="21"/>
        <end position="40"/>
    </location>
</feature>
<sequence>MTIFKANEEYLVKNDFSTNQILTKLAFLTLFLTVFINAFLSLL</sequence>
<evidence type="ECO:0000256" key="1">
    <source>
        <dbReference type="SAM" id="Phobius"/>
    </source>
</evidence>
<keyword evidence="1" id="KW-0472">Membrane</keyword>
<dbReference type="Proteomes" id="UP000075680">
    <property type="component" value="Unassembled WGS sequence"/>
</dbReference>
<evidence type="ECO:0000313" key="3">
    <source>
        <dbReference type="Proteomes" id="UP000075680"/>
    </source>
</evidence>
<evidence type="ECO:0000313" key="2">
    <source>
        <dbReference type="EMBL" id="KXZ73219.1"/>
    </source>
</evidence>
<gene>
    <name evidence="2" type="ORF">AVENLUH5627_00854</name>
</gene>
<dbReference type="PATRIC" id="fig|52133.18.peg.884"/>
<keyword evidence="1" id="KW-1133">Transmembrane helix</keyword>